<name>A0A0E9QAQ9_ANGAN</name>
<evidence type="ECO:0000313" key="1">
    <source>
        <dbReference type="EMBL" id="JAH13208.1"/>
    </source>
</evidence>
<organism evidence="1">
    <name type="scientific">Anguilla anguilla</name>
    <name type="common">European freshwater eel</name>
    <name type="synonym">Muraena anguilla</name>
    <dbReference type="NCBI Taxonomy" id="7936"/>
    <lineage>
        <taxon>Eukaryota</taxon>
        <taxon>Metazoa</taxon>
        <taxon>Chordata</taxon>
        <taxon>Craniata</taxon>
        <taxon>Vertebrata</taxon>
        <taxon>Euteleostomi</taxon>
        <taxon>Actinopterygii</taxon>
        <taxon>Neopterygii</taxon>
        <taxon>Teleostei</taxon>
        <taxon>Anguilliformes</taxon>
        <taxon>Anguillidae</taxon>
        <taxon>Anguilla</taxon>
    </lineage>
</organism>
<dbReference type="EMBL" id="GBXM01095369">
    <property type="protein sequence ID" value="JAH13208.1"/>
    <property type="molecule type" value="Transcribed_RNA"/>
</dbReference>
<reference evidence="1" key="2">
    <citation type="journal article" date="2015" name="Fish Shellfish Immunol.">
        <title>Early steps in the European eel (Anguilla anguilla)-Vibrio vulnificus interaction in the gills: Role of the RtxA13 toxin.</title>
        <authorList>
            <person name="Callol A."/>
            <person name="Pajuelo D."/>
            <person name="Ebbesson L."/>
            <person name="Teles M."/>
            <person name="MacKenzie S."/>
            <person name="Amaro C."/>
        </authorList>
    </citation>
    <scope>NUCLEOTIDE SEQUENCE</scope>
</reference>
<dbReference type="AlphaFoldDB" id="A0A0E9QAQ9"/>
<reference evidence="1" key="1">
    <citation type="submission" date="2014-11" db="EMBL/GenBank/DDBJ databases">
        <authorList>
            <person name="Amaro Gonzalez C."/>
        </authorList>
    </citation>
    <scope>NUCLEOTIDE SEQUENCE</scope>
</reference>
<protein>
    <submittedName>
        <fullName evidence="1">Uncharacterized protein</fullName>
    </submittedName>
</protein>
<sequence>MYSSSNDMIVHNELLFCRLNQYIILSLLNMNDRENIRFNVSIFIHKSIHC</sequence>
<proteinExistence type="predicted"/>
<accession>A0A0E9QAQ9</accession>